<keyword evidence="3" id="KW-1185">Reference proteome</keyword>
<accession>A0A0S2HYU0</accession>
<proteinExistence type="predicted"/>
<reference evidence="2 3" key="1">
    <citation type="submission" date="2015-11" db="EMBL/GenBank/DDBJ databases">
        <title>Description and complete genome sequence of a novel strain predominating in hypersaline microbial mats and representing a new family of the Bacteriodetes phylum.</title>
        <authorList>
            <person name="Spring S."/>
            <person name="Bunk B."/>
            <person name="Sproer C."/>
            <person name="Klenk H.-P."/>
        </authorList>
    </citation>
    <scope>NUCLEOTIDE SEQUENCE [LARGE SCALE GENOMIC DNA]</scope>
    <source>
        <strain evidence="2 3">L21-Spi-D4</strain>
    </source>
</reference>
<evidence type="ECO:0000256" key="1">
    <source>
        <dbReference type="SAM" id="SignalP"/>
    </source>
</evidence>
<evidence type="ECO:0000313" key="2">
    <source>
        <dbReference type="EMBL" id="ALO14988.1"/>
    </source>
</evidence>
<dbReference type="OrthoDB" id="839085at2"/>
<name>A0A0S2HYU0_9BACT</name>
<dbReference type="RefSeq" id="WP_057952495.1">
    <property type="nucleotide sequence ID" value="NZ_CP013118.1"/>
</dbReference>
<dbReference type="AlphaFoldDB" id="A0A0S2HYU0"/>
<gene>
    <name evidence="2" type="ORF">L21SP5_01338</name>
</gene>
<dbReference type="Proteomes" id="UP000064893">
    <property type="component" value="Chromosome"/>
</dbReference>
<evidence type="ECO:0008006" key="4">
    <source>
        <dbReference type="Google" id="ProtNLM"/>
    </source>
</evidence>
<organism evidence="2 3">
    <name type="scientific">Salinivirga cyanobacteriivorans</name>
    <dbReference type="NCBI Taxonomy" id="1307839"/>
    <lineage>
        <taxon>Bacteria</taxon>
        <taxon>Pseudomonadati</taxon>
        <taxon>Bacteroidota</taxon>
        <taxon>Bacteroidia</taxon>
        <taxon>Bacteroidales</taxon>
        <taxon>Salinivirgaceae</taxon>
        <taxon>Salinivirga</taxon>
    </lineage>
</organism>
<evidence type="ECO:0000313" key="3">
    <source>
        <dbReference type="Proteomes" id="UP000064893"/>
    </source>
</evidence>
<feature type="signal peptide" evidence="1">
    <location>
        <begin position="1"/>
        <end position="21"/>
    </location>
</feature>
<dbReference type="PATRIC" id="fig|1307839.3.peg.1430"/>
<sequence precursor="true">MKNTLLIALLTSLLIAFTSCGHQTDAVESGTYDGTVKEVEAEKSEIYVETKDGKTLELYFIEKTRLTKNGEVVEFSALKEGQKVTVKVEKVGKRLDPLKVQIKE</sequence>
<dbReference type="PROSITE" id="PS51257">
    <property type="entry name" value="PROKAR_LIPOPROTEIN"/>
    <property type="match status" value="1"/>
</dbReference>
<protein>
    <recommendedName>
        <fullName evidence="4">DUF5666 domain-containing protein</fullName>
    </recommendedName>
</protein>
<feature type="chain" id="PRO_5006599261" description="DUF5666 domain-containing protein" evidence="1">
    <location>
        <begin position="22"/>
        <end position="104"/>
    </location>
</feature>
<keyword evidence="1" id="KW-0732">Signal</keyword>
<dbReference type="KEGG" id="blq:L21SP5_01338"/>
<dbReference type="EMBL" id="CP013118">
    <property type="protein sequence ID" value="ALO14988.1"/>
    <property type="molecule type" value="Genomic_DNA"/>
</dbReference>
<dbReference type="STRING" id="1307839.L21SP5_01338"/>